<keyword evidence="11" id="KW-1185">Reference proteome</keyword>
<accession>A0AAD8R4F8</accession>
<comment type="similarity">
    <text evidence="6">Belongs to the peptidase M48 family.</text>
</comment>
<evidence type="ECO:0000256" key="4">
    <source>
        <dbReference type="ARBA" id="ARBA00022833"/>
    </source>
</evidence>
<dbReference type="AlphaFoldDB" id="A0AAD8R4F8"/>
<protein>
    <recommendedName>
        <fullName evidence="12">Peptidase M48 domain-containing protein</fullName>
    </recommendedName>
</protein>
<feature type="region of interest" description="Disordered" evidence="7">
    <location>
        <begin position="268"/>
        <end position="305"/>
    </location>
</feature>
<evidence type="ECO:0000256" key="6">
    <source>
        <dbReference type="RuleBase" id="RU003983"/>
    </source>
</evidence>
<name>A0AAD8R4F8_LOLMU</name>
<dbReference type="Pfam" id="PF17921">
    <property type="entry name" value="Integrase_H2C2"/>
    <property type="match status" value="1"/>
</dbReference>
<dbReference type="Proteomes" id="UP001231189">
    <property type="component" value="Unassembled WGS sequence"/>
</dbReference>
<comment type="cofactor">
    <cofactor evidence="6">
        <name>Zn(2+)</name>
        <dbReference type="ChEBI" id="CHEBI:29105"/>
    </cofactor>
    <text evidence="6">Binds 1 zinc ion per subunit.</text>
</comment>
<evidence type="ECO:0000256" key="2">
    <source>
        <dbReference type="ARBA" id="ARBA00022723"/>
    </source>
</evidence>
<evidence type="ECO:0000256" key="1">
    <source>
        <dbReference type="ARBA" id="ARBA00022670"/>
    </source>
</evidence>
<dbReference type="GO" id="GO:0016020">
    <property type="term" value="C:membrane"/>
    <property type="evidence" value="ECO:0007669"/>
    <property type="project" value="TreeGrafter"/>
</dbReference>
<organism evidence="10 11">
    <name type="scientific">Lolium multiflorum</name>
    <name type="common">Italian ryegrass</name>
    <name type="synonym">Lolium perenne subsp. multiflorum</name>
    <dbReference type="NCBI Taxonomy" id="4521"/>
    <lineage>
        <taxon>Eukaryota</taxon>
        <taxon>Viridiplantae</taxon>
        <taxon>Streptophyta</taxon>
        <taxon>Embryophyta</taxon>
        <taxon>Tracheophyta</taxon>
        <taxon>Spermatophyta</taxon>
        <taxon>Magnoliopsida</taxon>
        <taxon>Liliopsida</taxon>
        <taxon>Poales</taxon>
        <taxon>Poaceae</taxon>
        <taxon>BOP clade</taxon>
        <taxon>Pooideae</taxon>
        <taxon>Poodae</taxon>
        <taxon>Poeae</taxon>
        <taxon>Poeae Chloroplast Group 2 (Poeae type)</taxon>
        <taxon>Loliodinae</taxon>
        <taxon>Loliinae</taxon>
        <taxon>Lolium</taxon>
    </lineage>
</organism>
<feature type="domain" description="Integrase zinc-binding" evidence="9">
    <location>
        <begin position="149"/>
        <end position="184"/>
    </location>
</feature>
<evidence type="ECO:0000313" key="11">
    <source>
        <dbReference type="Proteomes" id="UP001231189"/>
    </source>
</evidence>
<evidence type="ECO:0000256" key="3">
    <source>
        <dbReference type="ARBA" id="ARBA00022801"/>
    </source>
</evidence>
<keyword evidence="5 6" id="KW-0482">Metalloprotease</keyword>
<feature type="compositionally biased region" description="Basic and acidic residues" evidence="7">
    <location>
        <begin position="295"/>
        <end position="305"/>
    </location>
</feature>
<gene>
    <name evidence="10" type="ORF">QYE76_019403</name>
</gene>
<dbReference type="PANTHER" id="PTHR22726:SF1">
    <property type="entry name" value="METALLOENDOPEPTIDASE OMA1, MITOCHONDRIAL"/>
    <property type="match status" value="1"/>
</dbReference>
<dbReference type="Pfam" id="PF01435">
    <property type="entry name" value="Peptidase_M48"/>
    <property type="match status" value="1"/>
</dbReference>
<keyword evidence="2" id="KW-0479">Metal-binding</keyword>
<keyword evidence="4 6" id="KW-0862">Zinc</keyword>
<evidence type="ECO:0000259" key="8">
    <source>
        <dbReference type="Pfam" id="PF01435"/>
    </source>
</evidence>
<sequence>MRRRTRTTRHSVGRVRPEARIAVKRAALQELELCGGGWCRRRGGGERPRCVDEKEEDGGLRRATRSKEIEADHIGLMLLAAAGFDPRVALGVHKKLGEIVGDSPWDDYIGSHPSWKTRSRLLSQGKVMEEALELYHKHGNAPTDGFLMVESHAGGLMGHFGREKTLLMLADHFYWPKMRRDVDRVNMEASKRADFVRKIHVKTKELIEKKGKSNAARMNKKRKEMLFKPGDMVWYQEETSVARGVEEQLDMKTDVKMDVKLDMELDMKISHGRAREERRHAREEKTTSGPVQPVDRLDRPARPCG</sequence>
<dbReference type="InterPro" id="IPR041588">
    <property type="entry name" value="Integrase_H2C2"/>
</dbReference>
<keyword evidence="3 6" id="KW-0378">Hydrolase</keyword>
<keyword evidence="1 6" id="KW-0645">Protease</keyword>
<feature type="domain" description="Peptidase M48" evidence="8">
    <location>
        <begin position="61"/>
        <end position="122"/>
    </location>
</feature>
<evidence type="ECO:0000313" key="10">
    <source>
        <dbReference type="EMBL" id="KAK1613886.1"/>
    </source>
</evidence>
<evidence type="ECO:0000256" key="5">
    <source>
        <dbReference type="ARBA" id="ARBA00023049"/>
    </source>
</evidence>
<dbReference type="Gene3D" id="1.10.340.70">
    <property type="match status" value="1"/>
</dbReference>
<evidence type="ECO:0000259" key="9">
    <source>
        <dbReference type="Pfam" id="PF17921"/>
    </source>
</evidence>
<dbReference type="EMBL" id="JAUUTY010000006">
    <property type="protein sequence ID" value="KAK1613886.1"/>
    <property type="molecule type" value="Genomic_DNA"/>
</dbReference>
<comment type="caution">
    <text evidence="10">The sequence shown here is derived from an EMBL/GenBank/DDBJ whole genome shotgun (WGS) entry which is preliminary data.</text>
</comment>
<dbReference type="InterPro" id="IPR001915">
    <property type="entry name" value="Peptidase_M48"/>
</dbReference>
<dbReference type="GO" id="GO:0046872">
    <property type="term" value="F:metal ion binding"/>
    <property type="evidence" value="ECO:0007669"/>
    <property type="project" value="UniProtKB-KW"/>
</dbReference>
<reference evidence="10" key="1">
    <citation type="submission" date="2023-07" db="EMBL/GenBank/DDBJ databases">
        <title>A chromosome-level genome assembly of Lolium multiflorum.</title>
        <authorList>
            <person name="Chen Y."/>
            <person name="Copetti D."/>
            <person name="Kolliker R."/>
            <person name="Studer B."/>
        </authorList>
    </citation>
    <scope>NUCLEOTIDE SEQUENCE</scope>
    <source>
        <strain evidence="10">02402/16</strain>
        <tissue evidence="10">Leaf</tissue>
    </source>
</reference>
<dbReference type="PANTHER" id="PTHR22726">
    <property type="entry name" value="METALLOENDOPEPTIDASE OMA1"/>
    <property type="match status" value="1"/>
</dbReference>
<dbReference type="GO" id="GO:0004222">
    <property type="term" value="F:metalloendopeptidase activity"/>
    <property type="evidence" value="ECO:0007669"/>
    <property type="project" value="InterPro"/>
</dbReference>
<feature type="compositionally biased region" description="Basic and acidic residues" evidence="7">
    <location>
        <begin position="268"/>
        <end position="286"/>
    </location>
</feature>
<proteinExistence type="inferred from homology"/>
<dbReference type="GO" id="GO:0051603">
    <property type="term" value="P:proteolysis involved in protein catabolic process"/>
    <property type="evidence" value="ECO:0007669"/>
    <property type="project" value="TreeGrafter"/>
</dbReference>
<dbReference type="InterPro" id="IPR051156">
    <property type="entry name" value="Mito/Outer_Membr_Metalloprot"/>
</dbReference>
<evidence type="ECO:0000256" key="7">
    <source>
        <dbReference type="SAM" id="MobiDB-lite"/>
    </source>
</evidence>
<evidence type="ECO:0008006" key="12">
    <source>
        <dbReference type="Google" id="ProtNLM"/>
    </source>
</evidence>